<dbReference type="GO" id="GO:0046513">
    <property type="term" value="P:ceramide biosynthetic process"/>
    <property type="evidence" value="ECO:0007669"/>
    <property type="project" value="InterPro"/>
</dbReference>
<reference evidence="18" key="3">
    <citation type="submission" date="2025-09" db="UniProtKB">
        <authorList>
            <consortium name="Ensembl"/>
        </authorList>
    </citation>
    <scope>IDENTIFICATION</scope>
</reference>
<accession>A0A4W6C669</accession>
<evidence type="ECO:0000256" key="13">
    <source>
        <dbReference type="PROSITE-ProRule" id="PRU00205"/>
    </source>
</evidence>
<evidence type="ECO:0000256" key="3">
    <source>
        <dbReference type="ARBA" id="ARBA00004991"/>
    </source>
</evidence>
<dbReference type="SMART" id="SM00724">
    <property type="entry name" value="TLC"/>
    <property type="match status" value="1"/>
</dbReference>
<dbReference type="AlphaFoldDB" id="A0A4W6C669"/>
<keyword evidence="7" id="KW-0256">Endoplasmic reticulum</keyword>
<organism evidence="18 19">
    <name type="scientific">Lates calcarifer</name>
    <name type="common">Barramundi</name>
    <name type="synonym">Holocentrus calcarifer</name>
    <dbReference type="NCBI Taxonomy" id="8187"/>
    <lineage>
        <taxon>Eukaryota</taxon>
        <taxon>Metazoa</taxon>
        <taxon>Chordata</taxon>
        <taxon>Craniata</taxon>
        <taxon>Vertebrata</taxon>
        <taxon>Euteleostomi</taxon>
        <taxon>Actinopterygii</taxon>
        <taxon>Neopterygii</taxon>
        <taxon>Teleostei</taxon>
        <taxon>Neoteleostei</taxon>
        <taxon>Acanthomorphata</taxon>
        <taxon>Carangaria</taxon>
        <taxon>Carangaria incertae sedis</taxon>
        <taxon>Centropomidae</taxon>
        <taxon>Lates</taxon>
    </lineage>
</organism>
<dbReference type="FunFam" id="1.10.10.60:FF:000020">
    <property type="entry name" value="Ceramide synthase 5"/>
    <property type="match status" value="1"/>
</dbReference>
<feature type="transmembrane region" description="Helical" evidence="15">
    <location>
        <begin position="36"/>
        <end position="56"/>
    </location>
</feature>
<feature type="transmembrane region" description="Helical" evidence="15">
    <location>
        <begin position="251"/>
        <end position="272"/>
    </location>
</feature>
<evidence type="ECO:0000256" key="12">
    <source>
        <dbReference type="PROSITE-ProRule" id="PRU00108"/>
    </source>
</evidence>
<evidence type="ECO:0000259" key="16">
    <source>
        <dbReference type="PROSITE" id="PS50071"/>
    </source>
</evidence>
<dbReference type="Pfam" id="PF00046">
    <property type="entry name" value="Homeodomain"/>
    <property type="match status" value="1"/>
</dbReference>
<comment type="subcellular location">
    <subcellularLocation>
        <location evidence="1">Endoplasmic reticulum membrane</location>
        <topology evidence="1">Multi-pass membrane protein</topology>
    </subcellularLocation>
    <subcellularLocation>
        <location evidence="12 14">Nucleus</location>
    </subcellularLocation>
</comment>
<name>A0A4W6C669_LATCA</name>
<dbReference type="PROSITE" id="PS50071">
    <property type="entry name" value="HOMEOBOX_2"/>
    <property type="match status" value="1"/>
</dbReference>
<comment type="catalytic activity">
    <reaction evidence="11">
        <text>sphinganine + octadecanoyl-CoA = N-(octadecanoyl)-sphinganine + CoA + H(+)</text>
        <dbReference type="Rhea" id="RHEA:36547"/>
        <dbReference type="ChEBI" id="CHEBI:15378"/>
        <dbReference type="ChEBI" id="CHEBI:57287"/>
        <dbReference type="ChEBI" id="CHEBI:57394"/>
        <dbReference type="ChEBI" id="CHEBI:57817"/>
        <dbReference type="ChEBI" id="CHEBI:67033"/>
    </reaction>
    <physiologicalReaction direction="left-to-right" evidence="11">
        <dbReference type="Rhea" id="RHEA:36548"/>
    </physiologicalReaction>
</comment>
<keyword evidence="10 13" id="KW-0472">Membrane</keyword>
<keyword evidence="12 14" id="KW-0539">Nucleus</keyword>
<evidence type="ECO:0000259" key="17">
    <source>
        <dbReference type="PROSITE" id="PS50922"/>
    </source>
</evidence>
<evidence type="ECO:0000313" key="18">
    <source>
        <dbReference type="Ensembl" id="ENSLCAP00010008986.1"/>
    </source>
</evidence>
<dbReference type="GeneTree" id="ENSGT01030000234515"/>
<feature type="transmembrane region" description="Helical" evidence="15">
    <location>
        <begin position="278"/>
        <end position="300"/>
    </location>
</feature>
<feature type="transmembrane region" description="Helical" evidence="15">
    <location>
        <begin position="196"/>
        <end position="215"/>
    </location>
</feature>
<evidence type="ECO:0000256" key="15">
    <source>
        <dbReference type="SAM" id="Phobius"/>
    </source>
</evidence>
<dbReference type="GO" id="GO:0003677">
    <property type="term" value="F:DNA binding"/>
    <property type="evidence" value="ECO:0007669"/>
    <property type="project" value="UniProtKB-UniRule"/>
</dbReference>
<keyword evidence="5" id="KW-0808">Transferase</keyword>
<dbReference type="Gene3D" id="1.10.10.60">
    <property type="entry name" value="Homeodomain-like"/>
    <property type="match status" value="1"/>
</dbReference>
<proteinExistence type="predicted"/>
<evidence type="ECO:0000256" key="2">
    <source>
        <dbReference type="ARBA" id="ARBA00004760"/>
    </source>
</evidence>
<evidence type="ECO:0000256" key="7">
    <source>
        <dbReference type="ARBA" id="ARBA00022824"/>
    </source>
</evidence>
<dbReference type="GO" id="GO:0050291">
    <property type="term" value="F:sphingosine N-acyltransferase activity"/>
    <property type="evidence" value="ECO:0007669"/>
    <property type="project" value="InterPro"/>
</dbReference>
<dbReference type="SUPFAM" id="SSF46689">
    <property type="entry name" value="Homeodomain-like"/>
    <property type="match status" value="1"/>
</dbReference>
<feature type="domain" description="TLC" evidence="17">
    <location>
        <begin position="125"/>
        <end position="308"/>
    </location>
</feature>
<evidence type="ECO:0000256" key="6">
    <source>
        <dbReference type="ARBA" id="ARBA00022692"/>
    </source>
</evidence>
<dbReference type="PIRSF" id="PIRSF005225">
    <property type="entry name" value="LAG1_LAC1"/>
    <property type="match status" value="1"/>
</dbReference>
<dbReference type="CDD" id="cd00086">
    <property type="entry name" value="homeodomain"/>
    <property type="match status" value="1"/>
</dbReference>
<feature type="transmembrane region" description="Helical" evidence="15">
    <location>
        <begin position="134"/>
        <end position="152"/>
    </location>
</feature>
<evidence type="ECO:0000256" key="8">
    <source>
        <dbReference type="ARBA" id="ARBA00022989"/>
    </source>
</evidence>
<gene>
    <name evidence="18" type="primary">CERS5</name>
</gene>
<keyword evidence="4" id="KW-0444">Lipid biosynthesis</keyword>
<dbReference type="InterPro" id="IPR016439">
    <property type="entry name" value="Lag1/Lac1-like"/>
</dbReference>
<keyword evidence="6 13" id="KW-0812">Transmembrane</keyword>
<keyword evidence="12 14" id="KW-0371">Homeobox</keyword>
<sequence length="353" mass="41423">MAALSAWFWNERFWLPHNVTWADLADPAPGVEYPKAGHLFTALPLALGIFAVRIVFERFVFTAHVGCIARRAQPNAVLEKVFTSITKNPDSRHLDGLSKQLDWEARKVQRWFRHRRNQDKPSTHTKFCESMWRFTFYLCIFTYGFQFLRQVIPEPGFPLSSPQVMTPGLYHYYVTELAFYWSLMFSQFTDIKRKDFLIMFIHHLATVGLISFSYVNNMARVGSLVMCVHDASDFLLEAAKLANYAKYQRLCDFLFIVFMLHDTCNFISWAIVGPFPSWWLFNFLLLVLQVLHIIWSYLIARIAVKAMFLWIVEMRHKVSPLYGFEHPINNLVIEVSLVFWCEHLLVSLHYTVL</sequence>
<comment type="pathway">
    <text evidence="3">Sphingolipid metabolism.</text>
</comment>
<evidence type="ECO:0000256" key="9">
    <source>
        <dbReference type="ARBA" id="ARBA00023098"/>
    </source>
</evidence>
<dbReference type="Proteomes" id="UP000314980">
    <property type="component" value="Unassembled WGS sequence"/>
</dbReference>
<evidence type="ECO:0000256" key="5">
    <source>
        <dbReference type="ARBA" id="ARBA00022679"/>
    </source>
</evidence>
<dbReference type="InterPro" id="IPR006634">
    <property type="entry name" value="TLC-dom"/>
</dbReference>
<comment type="pathway">
    <text evidence="2">Lipid metabolism; sphingolipid metabolism.</text>
</comment>
<reference evidence="19" key="1">
    <citation type="submission" date="2015-09" db="EMBL/GenBank/DDBJ databases">
        <authorList>
            <person name="Sai Rama Sridatta P."/>
        </authorList>
    </citation>
    <scope>NUCLEOTIDE SEQUENCE [LARGE SCALE GENOMIC DNA]</scope>
</reference>
<reference evidence="18" key="2">
    <citation type="submission" date="2025-08" db="UniProtKB">
        <authorList>
            <consortium name="Ensembl"/>
        </authorList>
    </citation>
    <scope>IDENTIFICATION</scope>
</reference>
<dbReference type="UniPathway" id="UPA00222"/>
<evidence type="ECO:0000256" key="10">
    <source>
        <dbReference type="ARBA" id="ARBA00023136"/>
    </source>
</evidence>
<evidence type="ECO:0000256" key="4">
    <source>
        <dbReference type="ARBA" id="ARBA00022516"/>
    </source>
</evidence>
<dbReference type="GO" id="GO:0005789">
    <property type="term" value="C:endoplasmic reticulum membrane"/>
    <property type="evidence" value="ECO:0007669"/>
    <property type="project" value="UniProtKB-SubCell"/>
</dbReference>
<dbReference type="GO" id="GO:0005634">
    <property type="term" value="C:nucleus"/>
    <property type="evidence" value="ECO:0007669"/>
    <property type="project" value="UniProtKB-SubCell"/>
</dbReference>
<evidence type="ECO:0000256" key="1">
    <source>
        <dbReference type="ARBA" id="ARBA00004477"/>
    </source>
</evidence>
<keyword evidence="9" id="KW-0443">Lipid metabolism</keyword>
<evidence type="ECO:0000256" key="11">
    <source>
        <dbReference type="ARBA" id="ARBA00049036"/>
    </source>
</evidence>
<dbReference type="PROSITE" id="PS50922">
    <property type="entry name" value="TLC"/>
    <property type="match status" value="1"/>
</dbReference>
<dbReference type="Pfam" id="PF03798">
    <property type="entry name" value="TRAM_LAG1_CLN8"/>
    <property type="match status" value="1"/>
</dbReference>
<evidence type="ECO:0000256" key="14">
    <source>
        <dbReference type="RuleBase" id="RU000682"/>
    </source>
</evidence>
<keyword evidence="19" id="KW-1185">Reference proteome</keyword>
<keyword evidence="8 15" id="KW-1133">Transmembrane helix</keyword>
<feature type="DNA-binding region" description="Homeobox" evidence="12">
    <location>
        <begin position="80"/>
        <end position="123"/>
    </location>
</feature>
<protein>
    <submittedName>
        <fullName evidence="18">Ceramide synthase 5</fullName>
    </submittedName>
</protein>
<dbReference type="InterPro" id="IPR009057">
    <property type="entry name" value="Homeodomain-like_sf"/>
</dbReference>
<evidence type="ECO:0000313" key="19">
    <source>
        <dbReference type="Proteomes" id="UP000314980"/>
    </source>
</evidence>
<dbReference type="PANTHER" id="PTHR12560:SF8">
    <property type="entry name" value="CERAMIDE SYNTHASE 5"/>
    <property type="match status" value="1"/>
</dbReference>
<dbReference type="PANTHER" id="PTHR12560">
    <property type="entry name" value="LONGEVITY ASSURANCE FACTOR 1 LAG1"/>
    <property type="match status" value="1"/>
</dbReference>
<dbReference type="InterPro" id="IPR001356">
    <property type="entry name" value="HD"/>
</dbReference>
<dbReference type="Ensembl" id="ENSLCAT00010009193.1">
    <property type="protein sequence ID" value="ENSLCAP00010008986.1"/>
    <property type="gene ID" value="ENSLCAG00010004157.1"/>
</dbReference>
<feature type="domain" description="Homeobox" evidence="16">
    <location>
        <begin position="78"/>
        <end position="122"/>
    </location>
</feature>
<keyword evidence="12 14" id="KW-0238">DNA-binding</keyword>